<feature type="region of interest" description="Disordered" evidence="1">
    <location>
        <begin position="392"/>
        <end position="446"/>
    </location>
</feature>
<gene>
    <name evidence="3" type="ORF">ACFPN2_33715</name>
</gene>
<dbReference type="RefSeq" id="WP_380604966.1">
    <property type="nucleotide sequence ID" value="NZ_JBHSDU010000015.1"/>
</dbReference>
<comment type="caution">
    <text evidence="3">The sequence shown here is derived from an EMBL/GenBank/DDBJ whole genome shotgun (WGS) entry which is preliminary data.</text>
</comment>
<evidence type="ECO:0000313" key="4">
    <source>
        <dbReference type="Proteomes" id="UP001595904"/>
    </source>
</evidence>
<evidence type="ECO:0000256" key="2">
    <source>
        <dbReference type="SAM" id="SignalP"/>
    </source>
</evidence>
<dbReference type="SUPFAM" id="SSF48452">
    <property type="entry name" value="TPR-like"/>
    <property type="match status" value="1"/>
</dbReference>
<organism evidence="3 4">
    <name type="scientific">Steroidobacter flavus</name>
    <dbReference type="NCBI Taxonomy" id="1842136"/>
    <lineage>
        <taxon>Bacteria</taxon>
        <taxon>Pseudomonadati</taxon>
        <taxon>Pseudomonadota</taxon>
        <taxon>Gammaproteobacteria</taxon>
        <taxon>Steroidobacterales</taxon>
        <taxon>Steroidobacteraceae</taxon>
        <taxon>Steroidobacter</taxon>
    </lineage>
</organism>
<feature type="signal peptide" evidence="2">
    <location>
        <begin position="1"/>
        <end position="33"/>
    </location>
</feature>
<dbReference type="Gene3D" id="1.25.40.10">
    <property type="entry name" value="Tetratricopeptide repeat domain"/>
    <property type="match status" value="2"/>
</dbReference>
<proteinExistence type="predicted"/>
<sequence length="446" mass="48326">MTYFRNNSVTPGRHLFAALVLLNLALSSAQARAAPYRPTSDAAVLATVPVGTRVATIRPRDLQSALTQAAADVESARTTGDPRYLGYAQSALGPWWAAKDAPLPVVLIRAQIHQHNHLFEAALVDLDHALTLDPRNAQARLTRAAIYQVQGNYAAAATDCRSLALLVEPLITVDCMSRVSSLRGEASHAYRKLLLVRDRAGSMEPRQRKEIELTLADISTRLGDVDAARQHYAVALSAAGADAYTLLTFADFLLEQREYGEVIALFERYPEYADLLLRAALAARAMNTPNASALAQKIREQYAAHQRRGDFVPTRDYARFLLDIEGKASAALDAALINWRSQREPADALIAVRAAIAAGRPAAASPVATFVRERGLEDVRLSALLVPLRLPAPAPSSEPPSQHGLPRAPAPTPFAHPAQSGLLQARAPAPSRHPAQYGQMQLEPRP</sequence>
<feature type="chain" id="PRO_5046831357" description="Tetratricopeptide repeat protein" evidence="2">
    <location>
        <begin position="34"/>
        <end position="446"/>
    </location>
</feature>
<evidence type="ECO:0000256" key="1">
    <source>
        <dbReference type="SAM" id="MobiDB-lite"/>
    </source>
</evidence>
<dbReference type="EMBL" id="JBHSDU010000015">
    <property type="protein sequence ID" value="MFC4314080.1"/>
    <property type="molecule type" value="Genomic_DNA"/>
</dbReference>
<dbReference type="InterPro" id="IPR011990">
    <property type="entry name" value="TPR-like_helical_dom_sf"/>
</dbReference>
<keyword evidence="4" id="KW-1185">Reference proteome</keyword>
<reference evidence="4" key="1">
    <citation type="journal article" date="2019" name="Int. J. Syst. Evol. Microbiol.">
        <title>The Global Catalogue of Microorganisms (GCM) 10K type strain sequencing project: providing services to taxonomists for standard genome sequencing and annotation.</title>
        <authorList>
            <consortium name="The Broad Institute Genomics Platform"/>
            <consortium name="The Broad Institute Genome Sequencing Center for Infectious Disease"/>
            <person name="Wu L."/>
            <person name="Ma J."/>
        </authorList>
    </citation>
    <scope>NUCLEOTIDE SEQUENCE [LARGE SCALE GENOMIC DNA]</scope>
    <source>
        <strain evidence="4">CGMCC 1.10759</strain>
    </source>
</reference>
<keyword evidence="2" id="KW-0732">Signal</keyword>
<protein>
    <recommendedName>
        <fullName evidence="5">Tetratricopeptide repeat protein</fullName>
    </recommendedName>
</protein>
<dbReference type="Proteomes" id="UP001595904">
    <property type="component" value="Unassembled WGS sequence"/>
</dbReference>
<evidence type="ECO:0008006" key="5">
    <source>
        <dbReference type="Google" id="ProtNLM"/>
    </source>
</evidence>
<name>A0ABV8T3Z7_9GAMM</name>
<accession>A0ABV8T3Z7</accession>
<evidence type="ECO:0000313" key="3">
    <source>
        <dbReference type="EMBL" id="MFC4314080.1"/>
    </source>
</evidence>